<protein>
    <submittedName>
        <fullName evidence="1">Uncharacterized protein</fullName>
    </submittedName>
</protein>
<proteinExistence type="predicted"/>
<name>A0ABN9S1E3_9DINO</name>
<comment type="caution">
    <text evidence="1">The sequence shown here is derived from an EMBL/GenBank/DDBJ whole genome shotgun (WGS) entry which is preliminary data.</text>
</comment>
<evidence type="ECO:0000313" key="1">
    <source>
        <dbReference type="EMBL" id="CAK0825506.1"/>
    </source>
</evidence>
<organism evidence="1 2">
    <name type="scientific">Prorocentrum cordatum</name>
    <dbReference type="NCBI Taxonomy" id="2364126"/>
    <lineage>
        <taxon>Eukaryota</taxon>
        <taxon>Sar</taxon>
        <taxon>Alveolata</taxon>
        <taxon>Dinophyceae</taxon>
        <taxon>Prorocentrales</taxon>
        <taxon>Prorocentraceae</taxon>
        <taxon>Prorocentrum</taxon>
    </lineage>
</organism>
<dbReference type="EMBL" id="CAUYUJ010008977">
    <property type="protein sequence ID" value="CAK0825506.1"/>
    <property type="molecule type" value="Genomic_DNA"/>
</dbReference>
<gene>
    <name evidence="1" type="ORF">PCOR1329_LOCUS25619</name>
</gene>
<evidence type="ECO:0000313" key="2">
    <source>
        <dbReference type="Proteomes" id="UP001189429"/>
    </source>
</evidence>
<accession>A0ABN9S1E3</accession>
<feature type="non-terminal residue" evidence="1">
    <location>
        <position position="228"/>
    </location>
</feature>
<reference evidence="1" key="1">
    <citation type="submission" date="2023-10" db="EMBL/GenBank/DDBJ databases">
        <authorList>
            <person name="Chen Y."/>
            <person name="Shah S."/>
            <person name="Dougan E. K."/>
            <person name="Thang M."/>
            <person name="Chan C."/>
        </authorList>
    </citation>
    <scope>NUCLEOTIDE SEQUENCE [LARGE SCALE GENOMIC DNA]</scope>
</reference>
<sequence>AVGKGCNLFDWIDNQWADFFAGLGRDEVALSDTFARDCKFKFASAVDVIAMLGQLAQRHVEWAQKLVKSEVPKVATAKVPVAAIEYHDVWHDPAPGASRCWQCRKCNAMARTDHALRNLRTKERFKCCVPTAVMSWTADCFFRDNPQYVPVNEPPNEEELAAKPSEPGALRHFRGPGHAPCVFGPITICKRCARYCISGGRVLGLNAQCHGPSDVPSARAGQKAAIKR</sequence>
<feature type="non-terminal residue" evidence="1">
    <location>
        <position position="1"/>
    </location>
</feature>
<keyword evidence="2" id="KW-1185">Reference proteome</keyword>
<dbReference type="Proteomes" id="UP001189429">
    <property type="component" value="Unassembled WGS sequence"/>
</dbReference>